<keyword evidence="2" id="KW-1185">Reference proteome</keyword>
<accession>A0A976IH19</accession>
<name>A0A976IH19_BRELC</name>
<dbReference type="EMBL" id="SHOA02000004">
    <property type="protein sequence ID" value="TDH71444.1"/>
    <property type="molecule type" value="Genomic_DNA"/>
</dbReference>
<dbReference type="GeneID" id="94347264"/>
<dbReference type="KEGG" id="blac:94347264"/>
<evidence type="ECO:0000313" key="2">
    <source>
        <dbReference type="Proteomes" id="UP000294530"/>
    </source>
</evidence>
<reference evidence="1 2" key="1">
    <citation type="journal article" date="2021" name="Genome Biol.">
        <title>AFLAP: assembly-free linkage analysis pipeline using k-mers from genome sequencing data.</title>
        <authorList>
            <person name="Fletcher K."/>
            <person name="Zhang L."/>
            <person name="Gil J."/>
            <person name="Han R."/>
            <person name="Cavanaugh K."/>
            <person name="Michelmore R."/>
        </authorList>
    </citation>
    <scope>NUCLEOTIDE SEQUENCE [LARGE SCALE GENOMIC DNA]</scope>
    <source>
        <strain evidence="1 2">SF5</strain>
    </source>
</reference>
<dbReference type="Proteomes" id="UP000294530">
    <property type="component" value="Unassembled WGS sequence"/>
</dbReference>
<comment type="caution">
    <text evidence="1">The sequence shown here is derived from an EMBL/GenBank/DDBJ whole genome shotgun (WGS) entry which is preliminary data.</text>
</comment>
<proteinExistence type="predicted"/>
<protein>
    <submittedName>
        <fullName evidence="1">Uncharacterized protein</fullName>
    </submittedName>
</protein>
<organism evidence="1 2">
    <name type="scientific">Bremia lactucae</name>
    <name type="common">Lettuce downy mildew</name>
    <dbReference type="NCBI Taxonomy" id="4779"/>
    <lineage>
        <taxon>Eukaryota</taxon>
        <taxon>Sar</taxon>
        <taxon>Stramenopiles</taxon>
        <taxon>Oomycota</taxon>
        <taxon>Peronosporomycetes</taxon>
        <taxon>Peronosporales</taxon>
        <taxon>Peronosporaceae</taxon>
        <taxon>Bremia</taxon>
    </lineage>
</organism>
<dbReference type="RefSeq" id="XP_067820943.1">
    <property type="nucleotide sequence ID" value="XM_067961593.1"/>
</dbReference>
<dbReference type="OrthoDB" id="95816at2759"/>
<dbReference type="AlphaFoldDB" id="A0A976IH19"/>
<gene>
    <name evidence="1" type="ORF">CCR75_003499</name>
</gene>
<sequence length="136" mass="14881">MSIQSLAFASATTGSFGAAIPLNDNSRRLPLLASIYNALTTMPAKTDSYSHQDGLEGLESDGNSTFDGQIQENEAINASLATTKAGPVHNKWQELRTRVETVDPRVFAYQNDPKYLQQCEQAKQRRALAAGTPVWH</sequence>
<evidence type="ECO:0000313" key="1">
    <source>
        <dbReference type="EMBL" id="TDH71444.1"/>
    </source>
</evidence>